<dbReference type="InterPro" id="IPR025789">
    <property type="entry name" value="DOT1_dom"/>
</dbReference>
<dbReference type="PROSITE" id="PS51569">
    <property type="entry name" value="DOT1"/>
    <property type="match status" value="1"/>
</dbReference>
<dbReference type="Gene3D" id="1.20.120.980">
    <property type="entry name" value="Serine carboxypeptidase S28, SKS domain"/>
    <property type="match status" value="1"/>
</dbReference>
<dbReference type="Proteomes" id="UP000285060">
    <property type="component" value="Unassembled WGS sequence"/>
</dbReference>
<dbReference type="Gene3D" id="3.40.50.150">
    <property type="entry name" value="Vaccinia Virus protein VP39"/>
    <property type="match status" value="1"/>
</dbReference>
<comment type="similarity">
    <text evidence="6">Belongs to the class I-like SAM-binding methyltransferase superfamily. DOT1 family.</text>
</comment>
<dbReference type="Gene3D" id="3.40.50.1820">
    <property type="entry name" value="alpha/beta hydrolase"/>
    <property type="match status" value="1"/>
</dbReference>
<dbReference type="InterPro" id="IPR008758">
    <property type="entry name" value="Peptidase_S28"/>
</dbReference>
<dbReference type="EC" id="2.1.1.360" evidence="6"/>
<feature type="domain" description="DOT1" evidence="8">
    <location>
        <begin position="481"/>
        <end position="837"/>
    </location>
</feature>
<keyword evidence="6" id="KW-0539">Nucleus</keyword>
<dbReference type="GO" id="GO:0008239">
    <property type="term" value="F:dipeptidyl-peptidase activity"/>
    <property type="evidence" value="ECO:0007669"/>
    <property type="project" value="TreeGrafter"/>
</dbReference>
<dbReference type="SUPFAM" id="SSF53335">
    <property type="entry name" value="S-adenosyl-L-methionine-dependent methyltransferases"/>
    <property type="match status" value="1"/>
</dbReference>
<evidence type="ECO:0000256" key="4">
    <source>
        <dbReference type="ARBA" id="ARBA00022801"/>
    </source>
</evidence>
<dbReference type="PANTHER" id="PTHR11010">
    <property type="entry name" value="PROTEASE S28 PRO-X CARBOXYPEPTIDASE-RELATED"/>
    <property type="match status" value="1"/>
</dbReference>
<dbReference type="PANTHER" id="PTHR11010:SF38">
    <property type="entry name" value="LYSOSOMAL PRO-X CARBOXYPEPTIDASE"/>
    <property type="match status" value="1"/>
</dbReference>
<dbReference type="InterPro" id="IPR029063">
    <property type="entry name" value="SAM-dependent_MTases_sf"/>
</dbReference>
<comment type="miscellaneous">
    <text evidence="6">In contrast to other lysine histone methyltransferases, it does not contain a SET domain, suggesting the existence of another mechanism for methylation of lysine residues of histones.</text>
</comment>
<evidence type="ECO:0000256" key="2">
    <source>
        <dbReference type="ARBA" id="ARBA00022670"/>
    </source>
</evidence>
<protein>
    <recommendedName>
        <fullName evidence="6">Histone-lysine N-methyltransferase, H3 lysine-79 specific</fullName>
        <ecNumber evidence="6">2.1.1.360</ecNumber>
    </recommendedName>
    <alternativeName>
        <fullName evidence="6">Histone H3-K79 methyltransferase</fullName>
    </alternativeName>
</protein>
<gene>
    <name evidence="9" type="ORF">DYB32_000220</name>
</gene>
<keyword evidence="6" id="KW-0808">Transferase</keyword>
<comment type="caution">
    <text evidence="9">The sequence shown here is derived from an EMBL/GenBank/DDBJ whole genome shotgun (WGS) entry which is preliminary data.</text>
</comment>
<dbReference type="GO" id="GO:0140956">
    <property type="term" value="F:histone H3K79 trimethyltransferase activity"/>
    <property type="evidence" value="ECO:0007669"/>
    <property type="project" value="UniProtKB-EC"/>
</dbReference>
<dbReference type="InterPro" id="IPR042269">
    <property type="entry name" value="Ser_carbopepase_S28_SKS"/>
</dbReference>
<accession>A0A3R6VUC3</accession>
<keyword evidence="3" id="KW-0732">Signal</keyword>
<keyword evidence="2" id="KW-0645">Protease</keyword>
<proteinExistence type="inferred from homology"/>
<dbReference type="AlphaFoldDB" id="A0A3R6VUC3"/>
<dbReference type="Pfam" id="PF05577">
    <property type="entry name" value="Peptidase_S28"/>
    <property type="match status" value="1"/>
</dbReference>
<keyword evidence="6" id="KW-0949">S-adenosyl-L-methionine</keyword>
<evidence type="ECO:0000256" key="5">
    <source>
        <dbReference type="ARBA" id="ARBA00023180"/>
    </source>
</evidence>
<keyword evidence="6" id="KW-0489">Methyltransferase</keyword>
<reference evidence="9 10" key="1">
    <citation type="submission" date="2018-08" db="EMBL/GenBank/DDBJ databases">
        <title>Aphanomyces genome sequencing and annotation.</title>
        <authorList>
            <person name="Minardi D."/>
            <person name="Oidtmann B."/>
            <person name="Van Der Giezen M."/>
            <person name="Studholme D.J."/>
        </authorList>
    </citation>
    <scope>NUCLEOTIDE SEQUENCE [LARGE SCALE GENOMIC DNA]</scope>
    <source>
        <strain evidence="9 10">NJM0002</strain>
    </source>
</reference>
<evidence type="ECO:0000256" key="7">
    <source>
        <dbReference type="SAM" id="MobiDB-lite"/>
    </source>
</evidence>
<dbReference type="GO" id="GO:0006508">
    <property type="term" value="P:proteolysis"/>
    <property type="evidence" value="ECO:0007669"/>
    <property type="project" value="UniProtKB-KW"/>
</dbReference>
<dbReference type="Pfam" id="PF08123">
    <property type="entry name" value="DOT1"/>
    <property type="match status" value="1"/>
</dbReference>
<comment type="similarity">
    <text evidence="1">Belongs to the peptidase S28 family.</text>
</comment>
<dbReference type="GO" id="GO:0032259">
    <property type="term" value="P:methylation"/>
    <property type="evidence" value="ECO:0007669"/>
    <property type="project" value="UniProtKB-KW"/>
</dbReference>
<dbReference type="EMBL" id="QUSY01000004">
    <property type="protein sequence ID" value="RHY35321.1"/>
    <property type="molecule type" value="Genomic_DNA"/>
</dbReference>
<dbReference type="GO" id="GO:0070008">
    <property type="term" value="F:serine-type exopeptidase activity"/>
    <property type="evidence" value="ECO:0007669"/>
    <property type="project" value="InterPro"/>
</dbReference>
<evidence type="ECO:0000313" key="10">
    <source>
        <dbReference type="Proteomes" id="UP000285060"/>
    </source>
</evidence>
<dbReference type="VEuPathDB" id="FungiDB:H310_09269"/>
<comment type="catalytic activity">
    <reaction evidence="6">
        <text>L-lysyl(79)-[histone H3] + 3 S-adenosyl-L-methionine = N(6),N(6),N(6)-trimethyl-L-lysyl(79)-[histone H3] + 3 S-adenosyl-L-homocysteine + 3 H(+)</text>
        <dbReference type="Rhea" id="RHEA:60328"/>
        <dbReference type="Rhea" id="RHEA-COMP:15549"/>
        <dbReference type="Rhea" id="RHEA-COMP:15552"/>
        <dbReference type="ChEBI" id="CHEBI:15378"/>
        <dbReference type="ChEBI" id="CHEBI:29969"/>
        <dbReference type="ChEBI" id="CHEBI:57856"/>
        <dbReference type="ChEBI" id="CHEBI:59789"/>
        <dbReference type="ChEBI" id="CHEBI:61961"/>
        <dbReference type="EC" id="2.1.1.360"/>
    </reaction>
</comment>
<evidence type="ECO:0000256" key="3">
    <source>
        <dbReference type="ARBA" id="ARBA00022729"/>
    </source>
</evidence>
<evidence type="ECO:0000256" key="6">
    <source>
        <dbReference type="RuleBase" id="RU271113"/>
    </source>
</evidence>
<evidence type="ECO:0000313" key="9">
    <source>
        <dbReference type="EMBL" id="RHY35321.1"/>
    </source>
</evidence>
<dbReference type="InterPro" id="IPR029058">
    <property type="entry name" value="AB_hydrolase_fold"/>
</dbReference>
<organism evidence="9 10">
    <name type="scientific">Aphanomyces invadans</name>
    <dbReference type="NCBI Taxonomy" id="157072"/>
    <lineage>
        <taxon>Eukaryota</taxon>
        <taxon>Sar</taxon>
        <taxon>Stramenopiles</taxon>
        <taxon>Oomycota</taxon>
        <taxon>Saprolegniomycetes</taxon>
        <taxon>Saprolegniales</taxon>
        <taxon>Verrucalvaceae</taxon>
        <taxon>Aphanomyces</taxon>
    </lineage>
</organism>
<keyword evidence="10" id="KW-1185">Reference proteome</keyword>
<dbReference type="SUPFAM" id="SSF53474">
    <property type="entry name" value="alpha/beta-Hydrolases"/>
    <property type="match status" value="1"/>
</dbReference>
<comment type="subcellular location">
    <subcellularLocation>
        <location evidence="6">Nucleus</location>
    </subcellularLocation>
</comment>
<dbReference type="VEuPathDB" id="FungiDB:H310_09148"/>
<name>A0A3R6VUC3_9STRA</name>
<feature type="region of interest" description="Disordered" evidence="7">
    <location>
        <begin position="469"/>
        <end position="488"/>
    </location>
</feature>
<keyword evidence="5" id="KW-0325">Glycoprotein</keyword>
<keyword evidence="6" id="KW-0156">Chromatin regulator</keyword>
<evidence type="ECO:0000256" key="1">
    <source>
        <dbReference type="ARBA" id="ARBA00011079"/>
    </source>
</evidence>
<evidence type="ECO:0000259" key="8">
    <source>
        <dbReference type="PROSITE" id="PS51569"/>
    </source>
</evidence>
<dbReference type="GO" id="GO:0005634">
    <property type="term" value="C:nucleus"/>
    <property type="evidence" value="ECO:0007669"/>
    <property type="project" value="UniProtKB-SubCell"/>
</dbReference>
<sequence length="837" mass="93035">MSKLPPLDFSGDLRVRCTESYFVQTLNHFEAIPDTYRQRYFVCDEFWHQNSSGPIFFYAGNEADVELYLNHTGLMWENAREFGAILVFAEHRYFGKSVPSDATSRLQHLSSEQALADYATLLGHIKTTRSGASSSPVIAFGGSYGGMLASWFRIKYPHVVDGAIAASAPVLSFLGESPPANLTAFSQIVTYDASPAAGSVANCASNVRRVWDVLIDAAATEDGRAIVQRGLGLCNPLSGKDDALSVREWAKAAFDYLAMGNFPYPSSYIMNGASELPAFPVREACKPFAPTFPWTEAGNFSLLQALRASVGVYYNSTHDVPCYARAAPSNESQIDADLWDYLFCSELYQPQDQGIRDMFWVDVHDQAADAARCLAKWHVQLRPEWATTVYGGRKALRASSNIVFSNGNYDPWSGMGVLEDLNPSVVAIDVEGGAHHLDLMFSHPLDPPGVKRARKEELSHVAKWIRQAKKAAPLQPPSAARKSRRPSPVVIVADSSEAPQCDTRLDLKELNIIDLTLDDDSDEAADDYQDSDLSSDIDQLSRQAPTNAGFISDFVDDSDKTKADVVARRTQREVLLAGDLYVDLTDESATPMLGHSEALKYLAHAYEEVIEDDKNLYKLSDDIVRTEMATCANMSDLVRQSSQADLFRMTTYGEMKEEAFSSTIIPLLQLRESDVFYDMGCGTAKPVLQVALETTCRVSKGIELFANRVRTGRRALRRLRKTCPNVLRTKEVMIVQGDIVRPPSDANLLDATVVFINNLVFTDDLMLAVMEQLRQMRQLRRVIVSKKLCNRHSVRQCEHSQSACMLFEHPPREAKVEASWTAKDVSVYVYVRAGFDS</sequence>
<comment type="function">
    <text evidence="6">Histone methyltransferase that specifically trimethylates histone H3 to form H3K79me3. This methylation is required for telomere silencing and for the pachytene checkpoint during the meiotic cell cycle by allowing the recruitment of RAD9 to double strand breaks. Nucleosomes are preferred as substrate compared to free histone.</text>
</comment>
<keyword evidence="4" id="KW-0378">Hydrolase</keyword>